<comment type="catalytic activity">
    <reaction evidence="11">
        <text>Couples ATP hydrolysis with the unwinding of duplex DNA by translocating in the 3'-5' direction.</text>
        <dbReference type="EC" id="5.6.2.4"/>
    </reaction>
</comment>
<evidence type="ECO:0000256" key="7">
    <source>
        <dbReference type="ARBA" id="ARBA00022840"/>
    </source>
</evidence>
<dbReference type="InterPro" id="IPR014016">
    <property type="entry name" value="UvrD-like_ATP-bd"/>
</dbReference>
<evidence type="ECO:0000256" key="5">
    <source>
        <dbReference type="ARBA" id="ARBA00022806"/>
    </source>
</evidence>
<dbReference type="SUPFAM" id="SSF52540">
    <property type="entry name" value="P-loop containing nucleoside triphosphate hydrolases"/>
    <property type="match status" value="1"/>
</dbReference>
<dbReference type="GO" id="GO:0043138">
    <property type="term" value="F:3'-5' DNA helicase activity"/>
    <property type="evidence" value="ECO:0007669"/>
    <property type="project" value="UniProtKB-EC"/>
</dbReference>
<keyword evidence="1" id="KW-0540">Nuclease</keyword>
<dbReference type="GO" id="GO:0006302">
    <property type="term" value="P:double-strand break repair"/>
    <property type="evidence" value="ECO:0007669"/>
    <property type="project" value="InterPro"/>
</dbReference>
<dbReference type="GO" id="GO:0033202">
    <property type="term" value="C:DNA helicase complex"/>
    <property type="evidence" value="ECO:0007669"/>
    <property type="project" value="TreeGrafter"/>
</dbReference>
<dbReference type="Gene3D" id="3.90.320.10">
    <property type="match status" value="1"/>
</dbReference>
<keyword evidence="7 14" id="KW-0067">ATP-binding</keyword>
<dbReference type="InterPro" id="IPR027417">
    <property type="entry name" value="P-loop_NTPase"/>
</dbReference>
<dbReference type="InterPro" id="IPR014017">
    <property type="entry name" value="DNA_helicase_UvrD-like_C"/>
</dbReference>
<keyword evidence="2 14" id="KW-0547">Nucleotide-binding</keyword>
<evidence type="ECO:0000256" key="8">
    <source>
        <dbReference type="ARBA" id="ARBA00023125"/>
    </source>
</evidence>
<feature type="domain" description="UvrD-like helicase C-terminal" evidence="16">
    <location>
        <begin position="556"/>
        <end position="835"/>
    </location>
</feature>
<protein>
    <recommendedName>
        <fullName evidence="12">DNA 3'-5' helicase</fullName>
        <ecNumber evidence="12">5.6.2.4</ecNumber>
    </recommendedName>
</protein>
<accession>A0A252F0J9</accession>
<keyword evidence="4 14" id="KW-0378">Hydrolase</keyword>
<keyword evidence="5 14" id="KW-0347">Helicase</keyword>
<dbReference type="EC" id="5.6.2.4" evidence="12"/>
<evidence type="ECO:0000256" key="13">
    <source>
        <dbReference type="ARBA" id="ARBA00048988"/>
    </source>
</evidence>
<feature type="domain" description="UvrD-like helicase ATP-binding" evidence="15">
    <location>
        <begin position="60"/>
        <end position="529"/>
    </location>
</feature>
<evidence type="ECO:0000313" key="17">
    <source>
        <dbReference type="EMBL" id="OUM19343.1"/>
    </source>
</evidence>
<dbReference type="InterPro" id="IPR011335">
    <property type="entry name" value="Restrct_endonuc-II-like"/>
</dbReference>
<dbReference type="NCBIfam" id="TIGR02785">
    <property type="entry name" value="addA_Gpos"/>
    <property type="match status" value="1"/>
</dbReference>
<evidence type="ECO:0000259" key="16">
    <source>
        <dbReference type="PROSITE" id="PS51217"/>
    </source>
</evidence>
<keyword evidence="9" id="KW-0234">DNA repair</keyword>
<dbReference type="GO" id="GO:0016887">
    <property type="term" value="F:ATP hydrolysis activity"/>
    <property type="evidence" value="ECO:0007669"/>
    <property type="project" value="RHEA"/>
</dbReference>
<sequence>MHARCGAARRRTPVPGVRTALCAALTQSWAISHTTSPRSSRRTSGRRLTANWKERMDMGVNWTAEQQAAISNRGGTLLVSAAAGSGKTAVLVERVLQRVTDPDNPCDIDSFLIVTFTKAAASEMRGKIADALTALAAQHPRDIRLRRQLMLVHRAKITTVHAFCMSLLREHFHELGLPPDFRTADESEQAAMQADVLEDVLEAQYAREEDGFAALVDILSAGRDDKRLQDIVLETFRNLQASPHPARVLAGYREQFVRPFDRLADTDWGRELLDTAKGRIQYAIAALENALDEMQGAEDVRVKYEPAFQDDVNAARTLLTLVEDGAWNAAVQQCREVRRSRARLGAVRGYEDKAFLDRLKQARETWKEISFELMDSVLCMTEEEVRLDMDMMAPAVCALCDTVQAFMDAYQQEKLRRGVVDFNDLEHFAVELLTDADGAPTQLANDMHFSEIMVDEYQDTNAVQDAIFRAVSDEEKNIFMVGDVKQSIYRFRLANPAIFLQKYLAYRDAEDVTDAAPRRVVLSKNFRSRPQVLDSVNFLFSALMSEQLGDLDYTDREALHVGASFPEGTDDYRTEVCLLETQTDDEDAPEAIRQEADYCAGRIREMLEGGFRVTDKQTGELRPCRPEDFVILLRSAKNKAPVFQKALSECGIPAGADAPDDMLDTPEVHTLVSWLEIVDNPRQDVPLLAALTSPLAGFTEQELAEIRLADRDSDFYTAMRASAETNEKARAFLEQLEELRLFAADVPVRQLLWHIVDSTGAMGIFGAMPGGRARQHHITALTELAGSFERGGSRGLFAFVRFLRELRETGGTLTVPDSEEAAGMVRIMTIHKSKGLEFPIVILANCAKQFNELDLHKPVLLHERMGISMRCRDMARGIQYDGLDRRAMACALRREMVSEELRVLYVALTRAKEKLICTCAVRDTAKQAEKWAAIASLDPIPPYALAGANQYALWLCVPLMRHPNATQLRALCSQPPELDVYAPDCFAVRLVPYRRQEGVELAEVHGTFAESERLEAPVLRPYAADVLSDLPSKLTATAITDSFRAQEAQEDTQPPKYSTELRRPFFDRDARGLTPSEIGTAHHLFLQFCDFARCESAEGRAAERERLRERHILSDAQADAIRMDNIAAFFESDLYRELKGAQAVHREFKFSVLVPAGDYYPQAVDFPEERVLMQGVIDCLIETKDGLLVLDFKTDRVPKSRVRERAEQYRAQLSAYRRAAEEVFGRPVQACALFFLHSGQTVWLRGTE</sequence>
<evidence type="ECO:0000313" key="18">
    <source>
        <dbReference type="Proteomes" id="UP000194903"/>
    </source>
</evidence>
<dbReference type="GO" id="GO:0003677">
    <property type="term" value="F:DNA binding"/>
    <property type="evidence" value="ECO:0007669"/>
    <property type="project" value="UniProtKB-KW"/>
</dbReference>
<dbReference type="GO" id="GO:0004527">
    <property type="term" value="F:exonuclease activity"/>
    <property type="evidence" value="ECO:0007669"/>
    <property type="project" value="UniProtKB-KW"/>
</dbReference>
<dbReference type="GO" id="GO:0005524">
    <property type="term" value="F:ATP binding"/>
    <property type="evidence" value="ECO:0007669"/>
    <property type="project" value="UniProtKB-UniRule"/>
</dbReference>
<feature type="binding site" evidence="14">
    <location>
        <begin position="81"/>
        <end position="88"/>
    </location>
    <ligand>
        <name>ATP</name>
        <dbReference type="ChEBI" id="CHEBI:30616"/>
    </ligand>
</feature>
<evidence type="ECO:0000256" key="1">
    <source>
        <dbReference type="ARBA" id="ARBA00022722"/>
    </source>
</evidence>
<dbReference type="EMBL" id="NHOC01000020">
    <property type="protein sequence ID" value="OUM19343.1"/>
    <property type="molecule type" value="Genomic_DNA"/>
</dbReference>
<evidence type="ECO:0000256" key="12">
    <source>
        <dbReference type="ARBA" id="ARBA00034808"/>
    </source>
</evidence>
<evidence type="ECO:0000256" key="6">
    <source>
        <dbReference type="ARBA" id="ARBA00022839"/>
    </source>
</evidence>
<dbReference type="GO" id="GO:0005829">
    <property type="term" value="C:cytosol"/>
    <property type="evidence" value="ECO:0007669"/>
    <property type="project" value="TreeGrafter"/>
</dbReference>
<reference evidence="17 18" key="1">
    <citation type="submission" date="2017-05" db="EMBL/GenBank/DDBJ databases">
        <title>Butyricicoccus porcorum sp. nov. a butyrate-producing bacterium from the swine intestinal tract.</title>
        <authorList>
            <person name="Trachsel J."/>
            <person name="Humphrey S."/>
            <person name="Allen H.K."/>
        </authorList>
    </citation>
    <scope>NUCLEOTIDE SEQUENCE [LARGE SCALE GENOMIC DNA]</scope>
    <source>
        <strain evidence="17">BB10</strain>
    </source>
</reference>
<keyword evidence="8" id="KW-0238">DNA-binding</keyword>
<evidence type="ECO:0000256" key="9">
    <source>
        <dbReference type="ARBA" id="ARBA00023204"/>
    </source>
</evidence>
<dbReference type="PANTHER" id="PTHR11070:SF48">
    <property type="entry name" value="ATP-DEPENDENT HELICASE_NUCLEASE SUBUNIT A"/>
    <property type="match status" value="1"/>
</dbReference>
<gene>
    <name evidence="17" type="ORF">CBW42_13510</name>
</gene>
<dbReference type="InterPro" id="IPR000212">
    <property type="entry name" value="DNA_helicase_UvrD/REP"/>
</dbReference>
<dbReference type="PANTHER" id="PTHR11070">
    <property type="entry name" value="UVRD / RECB / PCRA DNA HELICASE FAMILY MEMBER"/>
    <property type="match status" value="1"/>
</dbReference>
<dbReference type="PROSITE" id="PS51198">
    <property type="entry name" value="UVRD_HELICASE_ATP_BIND"/>
    <property type="match status" value="1"/>
</dbReference>
<dbReference type="GO" id="GO:0000725">
    <property type="term" value="P:recombinational repair"/>
    <property type="evidence" value="ECO:0007669"/>
    <property type="project" value="TreeGrafter"/>
</dbReference>
<evidence type="ECO:0000256" key="2">
    <source>
        <dbReference type="ARBA" id="ARBA00022741"/>
    </source>
</evidence>
<dbReference type="OrthoDB" id="9810135at2"/>
<evidence type="ECO:0000256" key="4">
    <source>
        <dbReference type="ARBA" id="ARBA00022801"/>
    </source>
</evidence>
<dbReference type="AlphaFoldDB" id="A0A252F0J9"/>
<proteinExistence type="predicted"/>
<keyword evidence="18" id="KW-1185">Reference proteome</keyword>
<dbReference type="Pfam" id="PF12705">
    <property type="entry name" value="PDDEXK_1"/>
    <property type="match status" value="1"/>
</dbReference>
<evidence type="ECO:0000259" key="15">
    <source>
        <dbReference type="PROSITE" id="PS51198"/>
    </source>
</evidence>
<evidence type="ECO:0000256" key="3">
    <source>
        <dbReference type="ARBA" id="ARBA00022763"/>
    </source>
</evidence>
<evidence type="ECO:0000256" key="10">
    <source>
        <dbReference type="ARBA" id="ARBA00023235"/>
    </source>
</evidence>
<organism evidence="17 18">
    <name type="scientific">Butyricicoccus porcorum</name>
    <dbReference type="NCBI Taxonomy" id="1945634"/>
    <lineage>
        <taxon>Bacteria</taxon>
        <taxon>Bacillati</taxon>
        <taxon>Bacillota</taxon>
        <taxon>Clostridia</taxon>
        <taxon>Eubacteriales</taxon>
        <taxon>Butyricicoccaceae</taxon>
        <taxon>Butyricicoccus</taxon>
    </lineage>
</organism>
<evidence type="ECO:0000256" key="11">
    <source>
        <dbReference type="ARBA" id="ARBA00034617"/>
    </source>
</evidence>
<name>A0A252F0J9_9FIRM</name>
<keyword evidence="6 17" id="KW-0269">Exonuclease</keyword>
<dbReference type="Proteomes" id="UP000194903">
    <property type="component" value="Unassembled WGS sequence"/>
</dbReference>
<keyword evidence="3" id="KW-0227">DNA damage</keyword>
<comment type="catalytic activity">
    <reaction evidence="13">
        <text>ATP + H2O = ADP + phosphate + H(+)</text>
        <dbReference type="Rhea" id="RHEA:13065"/>
        <dbReference type="ChEBI" id="CHEBI:15377"/>
        <dbReference type="ChEBI" id="CHEBI:15378"/>
        <dbReference type="ChEBI" id="CHEBI:30616"/>
        <dbReference type="ChEBI" id="CHEBI:43474"/>
        <dbReference type="ChEBI" id="CHEBI:456216"/>
        <dbReference type="EC" id="5.6.2.4"/>
    </reaction>
</comment>
<dbReference type="SUPFAM" id="SSF52980">
    <property type="entry name" value="Restriction endonuclease-like"/>
    <property type="match status" value="1"/>
</dbReference>
<dbReference type="CDD" id="cd17932">
    <property type="entry name" value="DEXQc_UvrD"/>
    <property type="match status" value="1"/>
</dbReference>
<dbReference type="Gene3D" id="3.40.50.300">
    <property type="entry name" value="P-loop containing nucleotide triphosphate hydrolases"/>
    <property type="match status" value="4"/>
</dbReference>
<dbReference type="Pfam" id="PF00580">
    <property type="entry name" value="UvrD-helicase"/>
    <property type="match status" value="1"/>
</dbReference>
<dbReference type="InterPro" id="IPR038726">
    <property type="entry name" value="PDDEXK_AddAB-type"/>
</dbReference>
<comment type="caution">
    <text evidence="17">The sequence shown here is derived from an EMBL/GenBank/DDBJ whole genome shotgun (WGS) entry which is preliminary data.</text>
</comment>
<dbReference type="InterPro" id="IPR014152">
    <property type="entry name" value="AddA"/>
</dbReference>
<evidence type="ECO:0000256" key="14">
    <source>
        <dbReference type="PROSITE-ProRule" id="PRU00560"/>
    </source>
</evidence>
<keyword evidence="10" id="KW-0413">Isomerase</keyword>
<dbReference type="PROSITE" id="PS51217">
    <property type="entry name" value="UVRD_HELICASE_CTER"/>
    <property type="match status" value="1"/>
</dbReference>
<dbReference type="Pfam" id="PF13361">
    <property type="entry name" value="UvrD_C"/>
    <property type="match status" value="1"/>
</dbReference>
<dbReference type="InterPro" id="IPR011604">
    <property type="entry name" value="PDDEXK-like_dom_sf"/>
</dbReference>